<dbReference type="PANTHER" id="PTHR30244">
    <property type="entry name" value="TRANSAMINASE"/>
    <property type="match status" value="1"/>
</dbReference>
<proteinExistence type="inferred from homology"/>
<dbReference type="PATRIC" id="fig|237368.3.peg.3921"/>
<evidence type="ECO:0000256" key="3">
    <source>
        <dbReference type="PIRSR" id="PIRSR000390-2"/>
    </source>
</evidence>
<dbReference type="CDD" id="cd00616">
    <property type="entry name" value="AHBA_syn"/>
    <property type="match status" value="1"/>
</dbReference>
<dbReference type="PIRSF" id="PIRSF000390">
    <property type="entry name" value="PLP_StrS"/>
    <property type="match status" value="1"/>
</dbReference>
<dbReference type="Proteomes" id="UP000030652">
    <property type="component" value="Unassembled WGS sequence"/>
</dbReference>
<comment type="similarity">
    <text evidence="1 4">Belongs to the DegT/DnrJ/EryC1 family.</text>
</comment>
<dbReference type="EMBL" id="JRYO01000251">
    <property type="protein sequence ID" value="KHE90634.1"/>
    <property type="molecule type" value="Genomic_DNA"/>
</dbReference>
<dbReference type="InterPro" id="IPR015424">
    <property type="entry name" value="PyrdxlP-dep_Trfase"/>
</dbReference>
<keyword evidence="5" id="KW-0808">Transferase</keyword>
<evidence type="ECO:0000256" key="2">
    <source>
        <dbReference type="PIRSR" id="PIRSR000390-1"/>
    </source>
</evidence>
<dbReference type="Gene3D" id="3.90.1150.10">
    <property type="entry name" value="Aspartate Aminotransferase, domain 1"/>
    <property type="match status" value="1"/>
</dbReference>
<dbReference type="SUPFAM" id="SSF53383">
    <property type="entry name" value="PLP-dependent transferases"/>
    <property type="match status" value="1"/>
</dbReference>
<dbReference type="NCBIfam" id="TIGR03588">
    <property type="entry name" value="PseC"/>
    <property type="match status" value="1"/>
</dbReference>
<dbReference type="AlphaFoldDB" id="A0A0B0ED69"/>
<keyword evidence="3 4" id="KW-0663">Pyridoxal phosphate</keyword>
<feature type="active site" description="Proton acceptor" evidence="2">
    <location>
        <position position="206"/>
    </location>
</feature>
<dbReference type="GO" id="GO:0030170">
    <property type="term" value="F:pyridoxal phosphate binding"/>
    <property type="evidence" value="ECO:0007669"/>
    <property type="project" value="TreeGrafter"/>
</dbReference>
<evidence type="ECO:0000256" key="4">
    <source>
        <dbReference type="RuleBase" id="RU004508"/>
    </source>
</evidence>
<evidence type="ECO:0000313" key="6">
    <source>
        <dbReference type="Proteomes" id="UP000030652"/>
    </source>
</evidence>
<name>A0A0B0ED69_9BACT</name>
<dbReference type="InterPro" id="IPR015422">
    <property type="entry name" value="PyrdxlP-dep_Trfase_small"/>
</dbReference>
<dbReference type="eggNOG" id="COG0399">
    <property type="taxonomic scope" value="Bacteria"/>
</dbReference>
<dbReference type="GO" id="GO:0000271">
    <property type="term" value="P:polysaccharide biosynthetic process"/>
    <property type="evidence" value="ECO:0007669"/>
    <property type="project" value="TreeGrafter"/>
</dbReference>
<dbReference type="InterPro" id="IPR015421">
    <property type="entry name" value="PyrdxlP-dep_Trfase_major"/>
</dbReference>
<dbReference type="Gene3D" id="3.40.640.10">
    <property type="entry name" value="Type I PLP-dependent aspartate aminotransferase-like (Major domain)"/>
    <property type="match status" value="1"/>
</dbReference>
<comment type="caution">
    <text evidence="5">The sequence shown here is derived from an EMBL/GenBank/DDBJ whole genome shotgun (WGS) entry which is preliminary data.</text>
</comment>
<organism evidence="5 6">
    <name type="scientific">Candidatus Scalindua brodae</name>
    <dbReference type="NCBI Taxonomy" id="237368"/>
    <lineage>
        <taxon>Bacteria</taxon>
        <taxon>Pseudomonadati</taxon>
        <taxon>Planctomycetota</taxon>
        <taxon>Candidatus Brocadiia</taxon>
        <taxon>Candidatus Brocadiales</taxon>
        <taxon>Candidatus Scalinduaceae</taxon>
        <taxon>Candidatus Scalindua</taxon>
    </lineage>
</organism>
<sequence>MAHNRRVKKSSKHNINMKTIPYGRQWIDESDIESVVNILKGDWLTQGCKVNEFEEALAAYCGVRYAVAVNSGTSALHITCLAADVKDGDDVITSPITFVASANCAVYCGAKPVFTDVDPRTYNVTSDKIEKKINTQTKAIIPVHFAGQSCDMESIHKVIKSKEKEFNKKIFVIEDACHALGSLYKNKQVGSCIYSDMTVLSFHPVKHITVGEGGAVLTNDEVLYNKLKRFRSHGITNNPDEFVYKEQAFVNPQSAIENPQSVNPWYYEQVGLGYNYRITDIQCALGISQLKKLRDFSNRRREIVDMYNDAFRNIESIQIPYEPDDCNSNFHLYVLLIDFDQMGIKRSQFMNDLKKKGILTQVHYIPVNTQPYYQEKFGTGWGDCPNAEEYYQKCLSIPLFPSMTNIDVERVINSIKGN</sequence>
<dbReference type="InterPro" id="IPR020026">
    <property type="entry name" value="PseC"/>
</dbReference>
<reference evidence="5 6" key="1">
    <citation type="submission" date="2014-10" db="EMBL/GenBank/DDBJ databases">
        <title>Draft genome of anammox bacterium scalindua brodae, obtained using differential coverage binning of sequence data from two enrichment reactors.</title>
        <authorList>
            <person name="Speth D.R."/>
            <person name="Russ L."/>
            <person name="Kartal B."/>
            <person name="Op den Camp H.J."/>
            <person name="Dutilh B.E."/>
            <person name="Jetten M.S."/>
        </authorList>
    </citation>
    <scope>NUCLEOTIDE SEQUENCE [LARGE SCALE GENOMIC DNA]</scope>
    <source>
        <strain evidence="5">RU1</strain>
    </source>
</reference>
<dbReference type="Pfam" id="PF01041">
    <property type="entry name" value="DegT_DnrJ_EryC1"/>
    <property type="match status" value="1"/>
</dbReference>
<dbReference type="GO" id="GO:0008483">
    <property type="term" value="F:transaminase activity"/>
    <property type="evidence" value="ECO:0007669"/>
    <property type="project" value="TreeGrafter"/>
</dbReference>
<protein>
    <submittedName>
        <fullName evidence="5">Arnb transferase</fullName>
    </submittedName>
</protein>
<dbReference type="PANTHER" id="PTHR30244:SF34">
    <property type="entry name" value="DTDP-4-AMINO-4,6-DIDEOXYGALACTOSE TRANSAMINASE"/>
    <property type="match status" value="1"/>
</dbReference>
<evidence type="ECO:0000313" key="5">
    <source>
        <dbReference type="EMBL" id="KHE90634.1"/>
    </source>
</evidence>
<feature type="modified residue" description="N6-(pyridoxal phosphate)lysine" evidence="3">
    <location>
        <position position="206"/>
    </location>
</feature>
<gene>
    <name evidence="5" type="primary">arnB_4</name>
    <name evidence="5" type="ORF">SCABRO_03642</name>
</gene>
<dbReference type="InterPro" id="IPR000653">
    <property type="entry name" value="DegT/StrS_aminotransferase"/>
</dbReference>
<evidence type="ECO:0000256" key="1">
    <source>
        <dbReference type="ARBA" id="ARBA00037999"/>
    </source>
</evidence>
<accession>A0A0B0ED69</accession>